<organism evidence="3 4">
    <name type="scientific">Dokdonia ponticola</name>
    <dbReference type="NCBI Taxonomy" id="2041041"/>
    <lineage>
        <taxon>Bacteria</taxon>
        <taxon>Pseudomonadati</taxon>
        <taxon>Bacteroidota</taxon>
        <taxon>Flavobacteriia</taxon>
        <taxon>Flavobacteriales</taxon>
        <taxon>Flavobacteriaceae</taxon>
        <taxon>Dokdonia</taxon>
    </lineage>
</organism>
<feature type="transmembrane region" description="Helical" evidence="2">
    <location>
        <begin position="115"/>
        <end position="134"/>
    </location>
</feature>
<dbReference type="Proteomes" id="UP001596043">
    <property type="component" value="Unassembled WGS sequence"/>
</dbReference>
<dbReference type="EMBL" id="JBHSFV010000002">
    <property type="protein sequence ID" value="MFC4633508.1"/>
    <property type="molecule type" value="Genomic_DNA"/>
</dbReference>
<evidence type="ECO:0000313" key="3">
    <source>
        <dbReference type="EMBL" id="MFC4633508.1"/>
    </source>
</evidence>
<keyword evidence="2" id="KW-0812">Transmembrane</keyword>
<evidence type="ECO:0000256" key="2">
    <source>
        <dbReference type="SAM" id="Phobius"/>
    </source>
</evidence>
<keyword evidence="2" id="KW-1133">Transmembrane helix</keyword>
<accession>A0ABV9HUI5</accession>
<dbReference type="RefSeq" id="WP_379977715.1">
    <property type="nucleotide sequence ID" value="NZ_JBHSFV010000002.1"/>
</dbReference>
<feature type="compositionally biased region" description="Basic residues" evidence="1">
    <location>
        <begin position="21"/>
        <end position="38"/>
    </location>
</feature>
<sequence>MMDDALFAYMESEEDAFFGSRKKRKRKRARRKKRRTLRQARPEVIARKERQKVFVKKLGNVYRDIGGATGIGQAVDSLLNPITPPSSLDNSNDFEIRLTPQDEQTPRGSEAGVPTIFFVIGGLLVLGVVTLVIYKKRQAK</sequence>
<proteinExistence type="predicted"/>
<reference evidence="4" key="1">
    <citation type="journal article" date="2019" name="Int. J. Syst. Evol. Microbiol.">
        <title>The Global Catalogue of Microorganisms (GCM) 10K type strain sequencing project: providing services to taxonomists for standard genome sequencing and annotation.</title>
        <authorList>
            <consortium name="The Broad Institute Genomics Platform"/>
            <consortium name="The Broad Institute Genome Sequencing Center for Infectious Disease"/>
            <person name="Wu L."/>
            <person name="Ma J."/>
        </authorList>
    </citation>
    <scope>NUCLEOTIDE SEQUENCE [LARGE SCALE GENOMIC DNA]</scope>
    <source>
        <strain evidence="4">YJ-61-S</strain>
    </source>
</reference>
<protein>
    <recommendedName>
        <fullName evidence="5">LPXTG cell wall anchor domain-containing protein</fullName>
    </recommendedName>
</protein>
<name>A0ABV9HUI5_9FLAO</name>
<evidence type="ECO:0000256" key="1">
    <source>
        <dbReference type="SAM" id="MobiDB-lite"/>
    </source>
</evidence>
<feature type="region of interest" description="Disordered" evidence="1">
    <location>
        <begin position="21"/>
        <end position="40"/>
    </location>
</feature>
<evidence type="ECO:0008006" key="5">
    <source>
        <dbReference type="Google" id="ProtNLM"/>
    </source>
</evidence>
<gene>
    <name evidence="3" type="ORF">ACFO3O_06295</name>
</gene>
<comment type="caution">
    <text evidence="3">The sequence shown here is derived from an EMBL/GenBank/DDBJ whole genome shotgun (WGS) entry which is preliminary data.</text>
</comment>
<keyword evidence="4" id="KW-1185">Reference proteome</keyword>
<evidence type="ECO:0000313" key="4">
    <source>
        <dbReference type="Proteomes" id="UP001596043"/>
    </source>
</evidence>
<keyword evidence="2" id="KW-0472">Membrane</keyword>